<dbReference type="Pfam" id="PF13424">
    <property type="entry name" value="TPR_12"/>
    <property type="match status" value="1"/>
</dbReference>
<dbReference type="InterPro" id="IPR036388">
    <property type="entry name" value="WH-like_DNA-bd_sf"/>
</dbReference>
<dbReference type="InterPro" id="IPR001867">
    <property type="entry name" value="OmpR/PhoB-type_DNA-bd"/>
</dbReference>
<dbReference type="SUPFAM" id="SSF48452">
    <property type="entry name" value="TPR-like"/>
    <property type="match status" value="3"/>
</dbReference>
<evidence type="ECO:0000256" key="7">
    <source>
        <dbReference type="SAM" id="MobiDB-lite"/>
    </source>
</evidence>
<dbReference type="InterPro" id="IPR016032">
    <property type="entry name" value="Sig_transdc_resp-reg_C-effctor"/>
</dbReference>
<keyword evidence="4" id="KW-0804">Transcription</keyword>
<name>A0ABT1HS07_STRSD</name>
<dbReference type="SMART" id="SM01043">
    <property type="entry name" value="BTAD"/>
    <property type="match status" value="1"/>
</dbReference>
<protein>
    <submittedName>
        <fullName evidence="9">DNA-binding transcriptional activator of the SARP family</fullName>
    </submittedName>
</protein>
<feature type="DNA-binding region" description="OmpR/PhoB-type" evidence="5">
    <location>
        <begin position="1"/>
        <end position="99"/>
    </location>
</feature>
<dbReference type="InterPro" id="IPR003593">
    <property type="entry name" value="AAA+_ATPase"/>
</dbReference>
<comment type="similarity">
    <text evidence="1">Belongs to the AfsR/DnrI/RedD regulatory family.</text>
</comment>
<dbReference type="Gene3D" id="1.10.10.10">
    <property type="entry name" value="Winged helix-like DNA-binding domain superfamily/Winged helix DNA-binding domain"/>
    <property type="match status" value="1"/>
</dbReference>
<dbReference type="Pfam" id="PF03704">
    <property type="entry name" value="BTAD"/>
    <property type="match status" value="1"/>
</dbReference>
<evidence type="ECO:0000259" key="8">
    <source>
        <dbReference type="PROSITE" id="PS51755"/>
    </source>
</evidence>
<dbReference type="PROSITE" id="PS51755">
    <property type="entry name" value="OMPR_PHOB"/>
    <property type="match status" value="1"/>
</dbReference>
<dbReference type="PANTHER" id="PTHR35807">
    <property type="entry name" value="TRANSCRIPTIONAL REGULATOR REDD-RELATED"/>
    <property type="match status" value="1"/>
</dbReference>
<dbReference type="SMART" id="SM00862">
    <property type="entry name" value="Trans_reg_C"/>
    <property type="match status" value="1"/>
</dbReference>
<proteinExistence type="inferred from homology"/>
<feature type="coiled-coil region" evidence="6">
    <location>
        <begin position="570"/>
        <end position="597"/>
    </location>
</feature>
<dbReference type="InterPro" id="IPR019734">
    <property type="entry name" value="TPR_rpt"/>
</dbReference>
<keyword evidence="2" id="KW-0805">Transcription regulation</keyword>
<dbReference type="InterPro" id="IPR002182">
    <property type="entry name" value="NB-ARC"/>
</dbReference>
<dbReference type="Proteomes" id="UP001205311">
    <property type="component" value="Unassembled WGS sequence"/>
</dbReference>
<evidence type="ECO:0000313" key="9">
    <source>
        <dbReference type="EMBL" id="MCP2258301.1"/>
    </source>
</evidence>
<keyword evidence="6" id="KW-0175">Coiled coil</keyword>
<keyword evidence="3 5" id="KW-0238">DNA-binding</keyword>
<dbReference type="Pfam" id="PF00486">
    <property type="entry name" value="Trans_reg_C"/>
    <property type="match status" value="1"/>
</dbReference>
<gene>
    <name evidence="9" type="ORF">LX15_001995</name>
</gene>
<evidence type="ECO:0000256" key="4">
    <source>
        <dbReference type="ARBA" id="ARBA00023163"/>
    </source>
</evidence>
<evidence type="ECO:0000313" key="10">
    <source>
        <dbReference type="Proteomes" id="UP001205311"/>
    </source>
</evidence>
<dbReference type="Pfam" id="PF00931">
    <property type="entry name" value="NB-ARC"/>
    <property type="match status" value="1"/>
</dbReference>
<accession>A0ABT1HS07</accession>
<feature type="domain" description="OmpR/PhoB-type" evidence="8">
    <location>
        <begin position="1"/>
        <end position="99"/>
    </location>
</feature>
<keyword evidence="10" id="KW-1185">Reference proteome</keyword>
<dbReference type="CDD" id="cd15831">
    <property type="entry name" value="BTAD"/>
    <property type="match status" value="1"/>
</dbReference>
<dbReference type="SUPFAM" id="SSF46894">
    <property type="entry name" value="C-terminal effector domain of the bipartite response regulators"/>
    <property type="match status" value="1"/>
</dbReference>
<dbReference type="SMART" id="SM00028">
    <property type="entry name" value="TPR"/>
    <property type="match status" value="5"/>
</dbReference>
<dbReference type="PANTHER" id="PTHR35807:SF1">
    <property type="entry name" value="TRANSCRIPTIONAL REGULATOR REDD"/>
    <property type="match status" value="1"/>
</dbReference>
<dbReference type="PRINTS" id="PR00364">
    <property type="entry name" value="DISEASERSIST"/>
</dbReference>
<dbReference type="Gene3D" id="3.40.50.300">
    <property type="entry name" value="P-loop containing nucleotide triphosphate hydrolases"/>
    <property type="match status" value="1"/>
</dbReference>
<reference evidence="9 10" key="1">
    <citation type="submission" date="2022-06" db="EMBL/GenBank/DDBJ databases">
        <title>Genomic Encyclopedia of Archaeal and Bacterial Type Strains, Phase II (KMG-II): from individual species to whole genera.</title>
        <authorList>
            <person name="Goeker M."/>
        </authorList>
    </citation>
    <scope>NUCLEOTIDE SEQUENCE [LARGE SCALE GENOMIC DNA]</scope>
    <source>
        <strain evidence="9 10">DSM 40477</strain>
    </source>
</reference>
<evidence type="ECO:0000256" key="2">
    <source>
        <dbReference type="ARBA" id="ARBA00023015"/>
    </source>
</evidence>
<dbReference type="RefSeq" id="WP_253669227.1">
    <property type="nucleotide sequence ID" value="NZ_JAMTCP010000007.1"/>
</dbReference>
<dbReference type="SMART" id="SM00382">
    <property type="entry name" value="AAA"/>
    <property type="match status" value="1"/>
</dbReference>
<dbReference type="EMBL" id="JAMTCP010000007">
    <property type="protein sequence ID" value="MCP2258301.1"/>
    <property type="molecule type" value="Genomic_DNA"/>
</dbReference>
<feature type="compositionally biased region" description="Basic and acidic residues" evidence="7">
    <location>
        <begin position="253"/>
        <end position="263"/>
    </location>
</feature>
<dbReference type="SUPFAM" id="SSF52540">
    <property type="entry name" value="P-loop containing nucleoside triphosphate hydrolases"/>
    <property type="match status" value="1"/>
</dbReference>
<evidence type="ECO:0000256" key="6">
    <source>
        <dbReference type="SAM" id="Coils"/>
    </source>
</evidence>
<dbReference type="Gene3D" id="1.25.40.10">
    <property type="entry name" value="Tetratricopeptide repeat domain"/>
    <property type="match status" value="3"/>
</dbReference>
<dbReference type="InterPro" id="IPR027417">
    <property type="entry name" value="P-loop_NTPase"/>
</dbReference>
<sequence>MDFRILGPVEIWQADVRLEPLPSPRARQVLAVLLLDAGHVVPTDRIVEAVWADDPPPNARKCLQVYVSQLRRILPDGALRHSPPGYLLDVPPERADVHVFRSRVAEARRAESPATAAELLREALGLWRGEPLADVASDWVRQRVVPVLVEERLSALEERVDADLALGRHEELAGELRRLVAGHPLRERLRGQLMTALRRCGRRAEALQVFQEARAVMVEELGVEPGPELRRLHEEILRDETPVPRPSSGGRARRNDLPRDVPDFTGRDQELARIVSDVETAGAALRVWCVHGRPGVGKTAFAVHAARHLAARYPDGQLFVELHGSSSDQRPTSPESALDTVLRAVGVAAERVPETVADRAALWRAELAGRRVLVVLDDAADAAQVRPLLPGGDGCLVLVTSRRRLSGLEGARRLRLDVLPTDDALALFARLLDDGRVESERDAAAEVVELCERLPLAIRITGARLAARSHWPVSKLVARLRCEQQRLDELAVGDLAVRTGLGLTYLALDEPSRRAYRLLGTLGHANVAGWLAAPLLDLPEPAAEEIVERLLDAQLVEVTSTPTEPVRYRVHDLVRLHARERAEREEAEADRKAALGRVVDAWMSRVERLVEHLPPALPRLCQVELNSMPGQARPRPPEVDAWFEQEEPSLVAAVERAAELGMAEPAARLAEALVFAWFAVRNRHDAWERTHNAALAAVRRSGNRDSEAALACGLGQLAYKRDQLRPARDHFQTALELFRQTGNRRGEAVALNGLGMVSRELADHAGALPALTRAHQLLRGLGDVEGTAHALYGIGYVRRELGQDRAALQALTAAVRAYEEAGNQRGKALALRGVGLVYRANDEWDQAERHFRLAHEIVREVGDTLLTCYTTQALAKTRIRQGRGDEFVPALLDCLGVCRDLHDRFGIALIRRTLGEHHLAAGELALARDQLNLSLLSWSSLGLPLWRARTLRDLGASYALEGDPLAAHAAWDEAAVVFRRLGTREAAEVAGWHARWNCPCRDEDPVESDEQRRVASA</sequence>
<organism evidence="9 10">
    <name type="scientific">Streptoalloteichus tenebrarius (strain ATCC 17920 / DSM 40477 / JCM 4838 / CBS 697.72 / NBRC 16177 / NCIMB 11028 / NRRL B-12390 / A12253. 1 / ISP 5477)</name>
    <name type="common">Streptomyces tenebrarius</name>
    <dbReference type="NCBI Taxonomy" id="1933"/>
    <lineage>
        <taxon>Bacteria</taxon>
        <taxon>Bacillati</taxon>
        <taxon>Actinomycetota</taxon>
        <taxon>Actinomycetes</taxon>
        <taxon>Pseudonocardiales</taxon>
        <taxon>Pseudonocardiaceae</taxon>
        <taxon>Streptoalloteichus</taxon>
    </lineage>
</organism>
<dbReference type="InterPro" id="IPR005158">
    <property type="entry name" value="BTAD"/>
</dbReference>
<evidence type="ECO:0000256" key="3">
    <source>
        <dbReference type="ARBA" id="ARBA00023125"/>
    </source>
</evidence>
<dbReference type="InterPro" id="IPR051677">
    <property type="entry name" value="AfsR-DnrI-RedD_regulator"/>
</dbReference>
<dbReference type="GO" id="GO:0003677">
    <property type="term" value="F:DNA binding"/>
    <property type="evidence" value="ECO:0007669"/>
    <property type="project" value="UniProtKB-KW"/>
</dbReference>
<dbReference type="InterPro" id="IPR011990">
    <property type="entry name" value="TPR-like_helical_dom_sf"/>
</dbReference>
<feature type="region of interest" description="Disordered" evidence="7">
    <location>
        <begin position="238"/>
        <end position="263"/>
    </location>
</feature>
<evidence type="ECO:0000256" key="5">
    <source>
        <dbReference type="PROSITE-ProRule" id="PRU01091"/>
    </source>
</evidence>
<evidence type="ECO:0000256" key="1">
    <source>
        <dbReference type="ARBA" id="ARBA00005820"/>
    </source>
</evidence>
<comment type="caution">
    <text evidence="9">The sequence shown here is derived from an EMBL/GenBank/DDBJ whole genome shotgun (WGS) entry which is preliminary data.</text>
</comment>